<name>A0A7S4FWV8_9EUGL</name>
<sequence length="128" mass="13405">MGVSKRGHNSAALPLAERVGSIVPILEHSIHPPEAQSWPSLRSTSGTRLLCCMCRRCKTLLAVSTQSFNHRPTGLFESILDSSNAPGLCSALLLEAAQSTKVAPESVSSINSAATPSPCGSWGHQSAP</sequence>
<gene>
    <name evidence="2" type="ORF">EGYM00163_LOCUS28944</name>
</gene>
<evidence type="ECO:0000313" key="2">
    <source>
        <dbReference type="EMBL" id="CAE0817776.1"/>
    </source>
</evidence>
<reference evidence="2" key="1">
    <citation type="submission" date="2021-01" db="EMBL/GenBank/DDBJ databases">
        <authorList>
            <person name="Corre E."/>
            <person name="Pelletier E."/>
            <person name="Niang G."/>
            <person name="Scheremetjew M."/>
            <person name="Finn R."/>
            <person name="Kale V."/>
            <person name="Holt S."/>
            <person name="Cochrane G."/>
            <person name="Meng A."/>
            <person name="Brown T."/>
            <person name="Cohen L."/>
        </authorList>
    </citation>
    <scope>NUCLEOTIDE SEQUENCE</scope>
    <source>
        <strain evidence="2">CCMP1594</strain>
    </source>
</reference>
<evidence type="ECO:0000256" key="1">
    <source>
        <dbReference type="SAM" id="MobiDB-lite"/>
    </source>
</evidence>
<protein>
    <submittedName>
        <fullName evidence="2">Uncharacterized protein</fullName>
    </submittedName>
</protein>
<proteinExistence type="predicted"/>
<feature type="compositionally biased region" description="Polar residues" evidence="1">
    <location>
        <begin position="105"/>
        <end position="115"/>
    </location>
</feature>
<accession>A0A7S4FWV8</accession>
<organism evidence="2">
    <name type="scientific">Eutreptiella gymnastica</name>
    <dbReference type="NCBI Taxonomy" id="73025"/>
    <lineage>
        <taxon>Eukaryota</taxon>
        <taxon>Discoba</taxon>
        <taxon>Euglenozoa</taxon>
        <taxon>Euglenida</taxon>
        <taxon>Spirocuta</taxon>
        <taxon>Euglenophyceae</taxon>
        <taxon>Eutreptiales</taxon>
        <taxon>Eutreptiaceae</taxon>
        <taxon>Eutreptiella</taxon>
    </lineage>
</organism>
<feature type="region of interest" description="Disordered" evidence="1">
    <location>
        <begin position="105"/>
        <end position="128"/>
    </location>
</feature>
<dbReference type="EMBL" id="HBJA01082903">
    <property type="protein sequence ID" value="CAE0817776.1"/>
    <property type="molecule type" value="Transcribed_RNA"/>
</dbReference>
<dbReference type="AlphaFoldDB" id="A0A7S4FWV8"/>